<feature type="transmembrane region" description="Helical" evidence="1">
    <location>
        <begin position="39"/>
        <end position="58"/>
    </location>
</feature>
<name>A0A9P6HZK1_9PEZI</name>
<sequence>MSLRYSRVMYHTKENEWAIIDEEEEEEQQRQELKRRANLRFFIGASFIVLAPAMLGLANHDPHKIASFAWRS</sequence>
<organism evidence="2 3">
    <name type="scientific">Colletotrichum karsti</name>
    <dbReference type="NCBI Taxonomy" id="1095194"/>
    <lineage>
        <taxon>Eukaryota</taxon>
        <taxon>Fungi</taxon>
        <taxon>Dikarya</taxon>
        <taxon>Ascomycota</taxon>
        <taxon>Pezizomycotina</taxon>
        <taxon>Sordariomycetes</taxon>
        <taxon>Hypocreomycetidae</taxon>
        <taxon>Glomerellales</taxon>
        <taxon>Glomerellaceae</taxon>
        <taxon>Colletotrichum</taxon>
        <taxon>Colletotrichum boninense species complex</taxon>
    </lineage>
</organism>
<gene>
    <name evidence="2" type="ORF">CkaCkLH20_09018</name>
</gene>
<keyword evidence="1" id="KW-1133">Transmembrane helix</keyword>
<comment type="caution">
    <text evidence="2">The sequence shown here is derived from an EMBL/GenBank/DDBJ whole genome shotgun (WGS) entry which is preliminary data.</text>
</comment>
<dbReference type="RefSeq" id="XP_038743020.1">
    <property type="nucleotide sequence ID" value="XM_038891733.1"/>
</dbReference>
<reference evidence="2" key="2">
    <citation type="submission" date="2020-11" db="EMBL/GenBank/DDBJ databases">
        <title>Whole genome sequencing of Colletotrichum sp.</title>
        <authorList>
            <person name="Li H."/>
        </authorList>
    </citation>
    <scope>NUCLEOTIDE SEQUENCE</scope>
    <source>
        <strain evidence="2">CkLH20</strain>
    </source>
</reference>
<accession>A0A9P6HZK1</accession>
<proteinExistence type="predicted"/>
<evidence type="ECO:0000256" key="1">
    <source>
        <dbReference type="SAM" id="Phobius"/>
    </source>
</evidence>
<reference evidence="2" key="1">
    <citation type="submission" date="2020-03" db="EMBL/GenBank/DDBJ databases">
        <authorList>
            <person name="He L."/>
        </authorList>
    </citation>
    <scope>NUCLEOTIDE SEQUENCE</scope>
    <source>
        <strain evidence="2">CkLH20</strain>
    </source>
</reference>
<dbReference type="GeneID" id="62164807"/>
<dbReference type="EMBL" id="JAATWM020000031">
    <property type="protein sequence ID" value="KAF9873559.1"/>
    <property type="molecule type" value="Genomic_DNA"/>
</dbReference>
<protein>
    <submittedName>
        <fullName evidence="2">Uncharacterized protein</fullName>
    </submittedName>
</protein>
<evidence type="ECO:0000313" key="2">
    <source>
        <dbReference type="EMBL" id="KAF9873559.1"/>
    </source>
</evidence>
<dbReference type="AlphaFoldDB" id="A0A9P6HZK1"/>
<keyword evidence="1" id="KW-0472">Membrane</keyword>
<evidence type="ECO:0000313" key="3">
    <source>
        <dbReference type="Proteomes" id="UP000781932"/>
    </source>
</evidence>
<keyword evidence="3" id="KW-1185">Reference proteome</keyword>
<keyword evidence="1" id="KW-0812">Transmembrane</keyword>
<dbReference type="Proteomes" id="UP000781932">
    <property type="component" value="Unassembled WGS sequence"/>
</dbReference>